<evidence type="ECO:0000313" key="26">
    <source>
        <dbReference type="EMBL" id="QPB15425.1"/>
    </source>
</evidence>
<keyword evidence="8 20" id="KW-0812">Transmembrane</keyword>
<feature type="binding site" description="axial binding residue" evidence="19">
    <location>
        <position position="97"/>
    </location>
    <ligand>
        <name>heme b</name>
        <dbReference type="ChEBI" id="CHEBI:60344"/>
        <label>b566</label>
    </ligand>
    <ligandPart>
        <name>Fe</name>
        <dbReference type="ChEBI" id="CHEBI:18248"/>
    </ligandPart>
</feature>
<dbReference type="EMBL" id="MT543264">
    <property type="protein sequence ID" value="QPB15425.1"/>
    <property type="molecule type" value="Genomic_DNA"/>
</dbReference>
<keyword evidence="6 19" id="KW-0349">Heme</keyword>
<dbReference type="Gene3D" id="1.20.810.10">
    <property type="entry name" value="Cytochrome Bc1 Complex, Chain C"/>
    <property type="match status" value="1"/>
</dbReference>
<dbReference type="InterPro" id="IPR027387">
    <property type="entry name" value="Cytb/b6-like_sf"/>
</dbReference>
<feature type="transmembrane region" description="Helical" evidence="20">
    <location>
        <begin position="30"/>
        <end position="56"/>
    </location>
</feature>
<evidence type="ECO:0000313" key="24">
    <source>
        <dbReference type="EMBL" id="QEE83300.1"/>
    </source>
</evidence>
<feature type="binding site" evidence="18">
    <location>
        <position position="201"/>
    </location>
    <ligand>
        <name>a ubiquinone</name>
        <dbReference type="ChEBI" id="CHEBI:16389"/>
    </ligand>
</feature>
<evidence type="ECO:0000259" key="22">
    <source>
        <dbReference type="PROSITE" id="PS51003"/>
    </source>
</evidence>
<evidence type="ECO:0000256" key="19">
    <source>
        <dbReference type="PIRSR" id="PIRSR038885-2"/>
    </source>
</evidence>
<geneLocation type="mitochondrion" evidence="23"/>
<feature type="transmembrane region" description="Helical" evidence="20">
    <location>
        <begin position="229"/>
        <end position="250"/>
    </location>
</feature>
<feature type="transmembrane region" description="Helical" evidence="20">
    <location>
        <begin position="77"/>
        <end position="98"/>
    </location>
</feature>
<reference evidence="25" key="4">
    <citation type="journal article" name="Knowl. Manage. Aquat. Ecosyst.">
        <title>Fish distribution patterns in the White Drin (Drini i Bardhe) river, Kosovo.</title>
        <authorList>
            <person name="Grapci-Kotori L."/>
            <person name="Vavalidis T."/>
            <person name="Zogaris D."/>
            <person name="Sanda R."/>
            <person name="Vukic J."/>
            <person name="Geci D."/>
            <person name="Ibrahimi H."/>
            <person name="Bilalli A."/>
            <person name="Zogaris S."/>
        </authorList>
    </citation>
    <scope>NUCLEOTIDE SEQUENCE</scope>
    <source>
        <strain evidence="25">KOS41</strain>
        <strain evidence="26">KOS44</strain>
    </source>
</reference>
<dbReference type="PANTHER" id="PTHR19271">
    <property type="entry name" value="CYTOCHROME B"/>
    <property type="match status" value="1"/>
</dbReference>
<sequence length="380" mass="42456">MASLRKTHPLMKIANDALVDLPTPSNISALWNFGSLLGLCLITQILTGLFLAMHYTSDISTAFSSVTHICRDVNYGWLIRSLHANGASFFFICLYMHIARGLYYGSYLYKETWNIGVVLFLLVMMTAFVGYVLPWGQMSFWGATVITNLLSAVPYMGDTLVQWIWGGFSVDNATLTRFFAFHFLLPFVVAGATVLHLLFLHETGSNNPAGLNSDADKISFHPYFSYKDLLGFVIMLLALTSLALFSPNLLGDPENFTPANPLVTPPHIQPEWYFLFAYAILRSIPNKLGGVLALLFSILVLMVVPILHTSKQRGLTFRPVTQFLFWTLVADMLILTWIGGMPVEHPYIIIGQVASILYFALFLVLVPLAGWVENKALKWA</sequence>
<keyword evidence="14" id="KW-0830">Ubiquinone</keyword>
<organism evidence="23">
    <name type="scientific">Squalius platyceps</name>
    <dbReference type="NCBI Taxonomy" id="1483145"/>
    <lineage>
        <taxon>Eukaryota</taxon>
        <taxon>Metazoa</taxon>
        <taxon>Chordata</taxon>
        <taxon>Craniata</taxon>
        <taxon>Vertebrata</taxon>
        <taxon>Euteleostomi</taxon>
        <taxon>Actinopterygii</taxon>
        <taxon>Neopterygii</taxon>
        <taxon>Teleostei</taxon>
        <taxon>Ostariophysi</taxon>
        <taxon>Cypriniformes</taxon>
        <taxon>Leuciscidae</taxon>
        <taxon>Leuciscinae</taxon>
        <taxon>Squalius</taxon>
    </lineage>
</organism>
<gene>
    <name evidence="23" type="primary">cytb</name>
</gene>
<feature type="binding site" description="axial binding residue" evidence="19">
    <location>
        <position position="83"/>
    </location>
    <ligand>
        <name>heme b</name>
        <dbReference type="ChEBI" id="CHEBI:60344"/>
        <label>b562</label>
    </ligand>
    <ligandPart>
        <name>Fe</name>
        <dbReference type="ChEBI" id="CHEBI:18248"/>
    </ligandPart>
</feature>
<keyword evidence="13 19" id="KW-0408">Iron</keyword>
<keyword evidence="10" id="KW-0999">Mitochondrion inner membrane</keyword>
<keyword evidence="11 20" id="KW-0249">Electron transport</keyword>
<dbReference type="Pfam" id="PF00032">
    <property type="entry name" value="Cytochrom_B_C"/>
    <property type="match status" value="1"/>
</dbReference>
<keyword evidence="15 20" id="KW-0496">Mitochondrion</keyword>
<evidence type="ECO:0000313" key="25">
    <source>
        <dbReference type="EMBL" id="QPB15424.1"/>
    </source>
</evidence>
<keyword evidence="5 20" id="KW-0813">Transport</keyword>
<dbReference type="SUPFAM" id="SSF81342">
    <property type="entry name" value="Transmembrane di-heme cytochromes"/>
    <property type="match status" value="1"/>
</dbReference>
<dbReference type="InterPro" id="IPR005798">
    <property type="entry name" value="Cyt_b/b6_C"/>
</dbReference>
<evidence type="ECO:0000256" key="20">
    <source>
        <dbReference type="RuleBase" id="RU362117"/>
    </source>
</evidence>
<feature type="transmembrane region" description="Helical" evidence="20">
    <location>
        <begin position="288"/>
        <end position="308"/>
    </location>
</feature>
<name>A0A2Z3D4I4_9TELE</name>
<feature type="non-terminal residue" evidence="23">
    <location>
        <position position="380"/>
    </location>
</feature>
<dbReference type="GO" id="GO:0045275">
    <property type="term" value="C:respiratory chain complex III"/>
    <property type="evidence" value="ECO:0007669"/>
    <property type="project" value="InterPro"/>
</dbReference>
<comment type="cofactor">
    <cofactor evidence="19">
        <name>heme</name>
        <dbReference type="ChEBI" id="CHEBI:30413"/>
    </cofactor>
    <text evidence="19">Binds 2 heme groups non-covalently.</text>
</comment>
<evidence type="ECO:0000256" key="17">
    <source>
        <dbReference type="ARBA" id="ARBA00061233"/>
    </source>
</evidence>
<evidence type="ECO:0000256" key="14">
    <source>
        <dbReference type="ARBA" id="ARBA00023075"/>
    </source>
</evidence>
<dbReference type="CDD" id="cd00284">
    <property type="entry name" value="Cytochrome_b_N"/>
    <property type="match status" value="1"/>
</dbReference>
<feature type="domain" description="Cytochrome b/b6 N-terminal region profile" evidence="21">
    <location>
        <begin position="1"/>
        <end position="209"/>
    </location>
</feature>
<evidence type="ECO:0000259" key="21">
    <source>
        <dbReference type="PROSITE" id="PS51002"/>
    </source>
</evidence>
<accession>A0A2Z3D4I4</accession>
<evidence type="ECO:0000256" key="5">
    <source>
        <dbReference type="ARBA" id="ARBA00022448"/>
    </source>
</evidence>
<evidence type="ECO:0000256" key="9">
    <source>
        <dbReference type="ARBA" id="ARBA00022723"/>
    </source>
</evidence>
<dbReference type="InterPro" id="IPR036150">
    <property type="entry name" value="Cyt_b/b6_C_sf"/>
</dbReference>
<dbReference type="SUPFAM" id="SSF81648">
    <property type="entry name" value="a domain/subunit of cytochrome bc1 complex (Ubiquinol-cytochrome c reductase)"/>
    <property type="match status" value="1"/>
</dbReference>
<dbReference type="InterPro" id="IPR048260">
    <property type="entry name" value="Cytochrome_b_C_euk/bac"/>
</dbReference>
<dbReference type="FunFam" id="1.20.810.10:FF:000002">
    <property type="entry name" value="Cytochrome b"/>
    <property type="match status" value="1"/>
</dbReference>
<feature type="transmembrane region" description="Helical" evidence="20">
    <location>
        <begin position="320"/>
        <end position="341"/>
    </location>
</feature>
<keyword evidence="16 20" id="KW-0472">Membrane</keyword>
<evidence type="ECO:0000256" key="12">
    <source>
        <dbReference type="ARBA" id="ARBA00022989"/>
    </source>
</evidence>
<dbReference type="PANTHER" id="PTHR19271:SF16">
    <property type="entry name" value="CYTOCHROME B"/>
    <property type="match status" value="1"/>
</dbReference>
<evidence type="ECO:0000256" key="6">
    <source>
        <dbReference type="ARBA" id="ARBA00022617"/>
    </source>
</evidence>
<feature type="transmembrane region" description="Helical" evidence="20">
    <location>
        <begin position="140"/>
        <end position="157"/>
    </location>
</feature>
<evidence type="ECO:0000256" key="11">
    <source>
        <dbReference type="ARBA" id="ARBA00022982"/>
    </source>
</evidence>
<keyword evidence="12 20" id="KW-1133">Transmembrane helix</keyword>
<comment type="cofactor">
    <cofactor evidence="20">
        <name>heme b</name>
        <dbReference type="ChEBI" id="CHEBI:60344"/>
    </cofactor>
    <text evidence="20">Binds 2 heme groups non-covalently.</text>
</comment>
<evidence type="ECO:0000256" key="1">
    <source>
        <dbReference type="ARBA" id="ARBA00002566"/>
    </source>
</evidence>
<evidence type="ECO:0000256" key="18">
    <source>
        <dbReference type="PIRSR" id="PIRSR038885-1"/>
    </source>
</evidence>
<keyword evidence="7 20" id="KW-0679">Respiratory chain</keyword>
<comment type="subunit">
    <text evidence="3">The cytochrome bc1 complex contains 3 respiratory subunits (MT-CYB, CYC1 and UQCRFS1), 2 core proteins (UQCRC1 and UQCRC2) and probably 6 low-molecular weight proteins.</text>
</comment>
<comment type="function">
    <text evidence="1 20">Component of the ubiquinol-cytochrome c reductase complex (complex III or cytochrome b-c1 complex) that is part of the mitochondrial respiratory chain. The b-c1 complex mediates electron transfer from ubiquinol to cytochrome c. Contributes to the generation of a proton gradient across the mitochondrial membrane that is then used for ATP synthesis.</text>
</comment>
<dbReference type="GO" id="GO:0005743">
    <property type="term" value="C:mitochondrial inner membrane"/>
    <property type="evidence" value="ECO:0007669"/>
    <property type="project" value="UniProtKB-SubCell"/>
</dbReference>
<proteinExistence type="inferred from homology"/>
<evidence type="ECO:0000313" key="23">
    <source>
        <dbReference type="EMBL" id="AVP79977.1"/>
    </source>
</evidence>
<reference evidence="23" key="2">
    <citation type="submission" date="2018-01" db="EMBL/GenBank/DDBJ databases">
        <authorList>
            <person name="Gaut B.S."/>
            <person name="Morton B.R."/>
            <person name="Clegg M.T."/>
            <person name="Duvall M.R."/>
        </authorList>
    </citation>
    <scope>NUCLEOTIDE SEQUENCE</scope>
    <source>
        <strain evidence="23">D18</strain>
    </source>
</reference>
<feature type="transmembrane region" description="Helical" evidence="20">
    <location>
        <begin position="177"/>
        <end position="200"/>
    </location>
</feature>
<comment type="similarity">
    <text evidence="17 20">Belongs to the cytochrome b family.</text>
</comment>
<feature type="transmembrane region" description="Helical" evidence="20">
    <location>
        <begin position="347"/>
        <end position="372"/>
    </location>
</feature>
<dbReference type="PROSITE" id="PS51002">
    <property type="entry name" value="CYTB_NTER"/>
    <property type="match status" value="1"/>
</dbReference>
<feature type="non-terminal residue" evidence="23">
    <location>
        <position position="1"/>
    </location>
</feature>
<dbReference type="InterPro" id="IPR016174">
    <property type="entry name" value="Di-haem_cyt_TM"/>
</dbReference>
<feature type="domain" description="Cytochrome b/b6 C-terminal region profile" evidence="22">
    <location>
        <begin position="210"/>
        <end position="380"/>
    </location>
</feature>
<evidence type="ECO:0000256" key="10">
    <source>
        <dbReference type="ARBA" id="ARBA00022792"/>
    </source>
</evidence>
<evidence type="ECO:0000256" key="2">
    <source>
        <dbReference type="ARBA" id="ARBA00004448"/>
    </source>
</evidence>
<protein>
    <recommendedName>
        <fullName evidence="4 20">Cytochrome b</fullName>
    </recommendedName>
</protein>
<feature type="transmembrane region" description="Helical" evidence="20">
    <location>
        <begin position="113"/>
        <end position="133"/>
    </location>
</feature>
<evidence type="ECO:0000256" key="7">
    <source>
        <dbReference type="ARBA" id="ARBA00022660"/>
    </source>
</evidence>
<dbReference type="EMBL" id="MK482039">
    <property type="protein sequence ID" value="QEE83300.1"/>
    <property type="molecule type" value="Genomic_DNA"/>
</dbReference>
<comment type="subcellular location">
    <subcellularLocation>
        <location evidence="2">Mitochondrion inner membrane</location>
        <topology evidence="2">Multi-pass membrane protein</topology>
    </subcellularLocation>
</comment>
<dbReference type="EMBL" id="MG806708">
    <property type="protein sequence ID" value="AVP79977.1"/>
    <property type="molecule type" value="Genomic_DNA"/>
</dbReference>
<dbReference type="GO" id="GO:0046872">
    <property type="term" value="F:metal ion binding"/>
    <property type="evidence" value="ECO:0007669"/>
    <property type="project" value="UniProtKB-UniRule"/>
</dbReference>
<dbReference type="CDD" id="cd00290">
    <property type="entry name" value="cytochrome_b_C"/>
    <property type="match status" value="1"/>
</dbReference>
<evidence type="ECO:0000256" key="8">
    <source>
        <dbReference type="ARBA" id="ARBA00022692"/>
    </source>
</evidence>
<dbReference type="PIRSF" id="PIRSF038885">
    <property type="entry name" value="COB"/>
    <property type="match status" value="1"/>
</dbReference>
<feature type="binding site" description="axial binding residue" evidence="19">
    <location>
        <position position="196"/>
    </location>
    <ligand>
        <name>heme b</name>
        <dbReference type="ChEBI" id="CHEBI:60344"/>
        <label>b566</label>
    </ligand>
    <ligandPart>
        <name>Fe</name>
        <dbReference type="ChEBI" id="CHEBI:18248"/>
    </ligandPart>
</feature>
<dbReference type="Pfam" id="PF00033">
    <property type="entry name" value="Cytochrome_B"/>
    <property type="match status" value="1"/>
</dbReference>
<evidence type="ECO:0000256" key="16">
    <source>
        <dbReference type="ARBA" id="ARBA00023136"/>
    </source>
</evidence>
<feature type="binding site" description="axial binding residue" evidence="19">
    <location>
        <position position="182"/>
    </location>
    <ligand>
        <name>heme b</name>
        <dbReference type="ChEBI" id="CHEBI:60344"/>
        <label>b562</label>
    </ligand>
    <ligandPart>
        <name>Fe</name>
        <dbReference type="ChEBI" id="CHEBI:18248"/>
    </ligandPart>
</feature>
<dbReference type="PROSITE" id="PS51003">
    <property type="entry name" value="CYTB_CTER"/>
    <property type="match status" value="1"/>
</dbReference>
<dbReference type="AlphaFoldDB" id="A0A2Z3D4I4"/>
<dbReference type="EMBL" id="MT543263">
    <property type="protein sequence ID" value="QPB15424.1"/>
    <property type="molecule type" value="Genomic_DNA"/>
</dbReference>
<evidence type="ECO:0000256" key="13">
    <source>
        <dbReference type="ARBA" id="ARBA00023004"/>
    </source>
</evidence>
<dbReference type="InterPro" id="IPR005797">
    <property type="entry name" value="Cyt_b/b6_N"/>
</dbReference>
<evidence type="ECO:0000256" key="15">
    <source>
        <dbReference type="ARBA" id="ARBA00023128"/>
    </source>
</evidence>
<reference evidence="24" key="3">
    <citation type="submission" date="2019-01" db="EMBL/GenBank/DDBJ databases">
        <title>Cophylogenetic relationships between Dactylogyrus (Monogenea) ectoparasites and endemic cyprinids of north-eastern peri-Mediterranean region.</title>
        <authorList>
            <person name="Benovics M."/>
            <person name="Desdevises Y."/>
            <person name="Vukic J."/>
            <person name="Sanda R."/>
            <person name="Simkova A."/>
        </authorList>
    </citation>
    <scope>NUCLEOTIDE SEQUENCE</scope>
    <source>
        <strain evidence="24">SQPL1</strain>
    </source>
</reference>
<dbReference type="GO" id="GO:0008121">
    <property type="term" value="F:quinol-cytochrome-c reductase activity"/>
    <property type="evidence" value="ECO:0007669"/>
    <property type="project" value="InterPro"/>
</dbReference>
<evidence type="ECO:0000256" key="4">
    <source>
        <dbReference type="ARBA" id="ARBA00013531"/>
    </source>
</evidence>
<dbReference type="InterPro" id="IPR048259">
    <property type="entry name" value="Cytochrome_b_N_euk/bac"/>
</dbReference>
<keyword evidence="9 19" id="KW-0479">Metal-binding</keyword>
<dbReference type="InterPro" id="IPR030689">
    <property type="entry name" value="Cytochrome_b"/>
</dbReference>
<dbReference type="GO" id="GO:0006122">
    <property type="term" value="P:mitochondrial electron transport, ubiquinol to cytochrome c"/>
    <property type="evidence" value="ECO:0007669"/>
    <property type="project" value="TreeGrafter"/>
</dbReference>
<dbReference type="GO" id="GO:0016491">
    <property type="term" value="F:oxidoreductase activity"/>
    <property type="evidence" value="ECO:0007669"/>
    <property type="project" value="UniProtKB-UniRule"/>
</dbReference>
<evidence type="ECO:0000256" key="3">
    <source>
        <dbReference type="ARBA" id="ARBA00011660"/>
    </source>
</evidence>
<reference evidence="23" key="1">
    <citation type="journal article" date="2018" name="Mol. Phylogenet. Evol.">
        <title>Phylogenetic relationships and classification of the Holarctic family Leuciscidae (Cypriniformes: Cyprinoidei).</title>
        <authorList>
            <person name="Schonhuth S."/>
            <person name="Vukic J."/>
            <person name="Sanda R."/>
            <person name="Yang L."/>
            <person name="Mayden R.L."/>
        </authorList>
    </citation>
    <scope>NUCLEOTIDE SEQUENCE</scope>
    <source>
        <strain evidence="23">D18</strain>
    </source>
</reference>